<dbReference type="AlphaFoldDB" id="A0AAP0BWE5"/>
<dbReference type="InterPro" id="IPR054708">
    <property type="entry name" value="MTPAP-like_central"/>
</dbReference>
<dbReference type="InterPro" id="IPR043519">
    <property type="entry name" value="NT_sf"/>
</dbReference>
<dbReference type="EMBL" id="JBBWWQ010000003">
    <property type="protein sequence ID" value="KAK8951464.1"/>
    <property type="molecule type" value="Genomic_DNA"/>
</dbReference>
<dbReference type="SUPFAM" id="SSF81631">
    <property type="entry name" value="PAP/OAS1 substrate-binding domain"/>
    <property type="match status" value="1"/>
</dbReference>
<dbReference type="CDD" id="cd05402">
    <property type="entry name" value="NT_PAP_TUTase"/>
    <property type="match status" value="1"/>
</dbReference>
<name>A0AAP0BWE5_9ASPA</name>
<dbReference type="PANTHER" id="PTHR12271">
    <property type="entry name" value="POLY A POLYMERASE CID PAP -RELATED"/>
    <property type="match status" value="1"/>
</dbReference>
<sequence length="395" mass="44796">MIAEHQQLHMDVNYHAVLEVCLREILSFIKPSADDVLKRQNAIKEIAVAIQSDRSLMEAGAAVKPFGSYISDLYTKWGDLDISIDLAQSKPSPDDRQLKINVLHKIMRALQRIGVANNVEFVRARVPLLVYTSKCCKISCDISINNHAGYVKSCILRWISNTDKRFCEFVLVIKEWAKAQHINDPKTGTLNSYSLCLLIIFHFQTCTPAILPPLKELYEGNIVDGVKGGNTLRHIEASYSANFESYRSKISSRRNQSSLSELLTSFFDKFSGLDTLASDYVICTYTGKWEPINNSKIRWMRKFQTLLIEDPFEKNENAARAVGASGLTEISRVFKAMCRKLSTRLLLADRNSLLSNLLGPEIRSKFDAGRQQIHDRFGTQIDSSRLPQCYFVTQK</sequence>
<comment type="caution">
    <text evidence="2">The sequence shown here is derived from an EMBL/GenBank/DDBJ whole genome shotgun (WGS) entry which is preliminary data.</text>
</comment>
<feature type="domain" description="Poly(A) RNA polymerase mitochondrial-like central palm" evidence="1">
    <location>
        <begin position="22"/>
        <end position="159"/>
    </location>
</feature>
<evidence type="ECO:0000313" key="2">
    <source>
        <dbReference type="EMBL" id="KAK8951464.1"/>
    </source>
</evidence>
<accession>A0AAP0BWE5</accession>
<dbReference type="PANTHER" id="PTHR12271:SF123">
    <property type="entry name" value="PROTEIN HESO1"/>
    <property type="match status" value="1"/>
</dbReference>
<dbReference type="SUPFAM" id="SSF81301">
    <property type="entry name" value="Nucleotidyltransferase"/>
    <property type="match status" value="1"/>
</dbReference>
<reference evidence="2 3" key="1">
    <citation type="journal article" date="2022" name="Nat. Plants">
        <title>Genomes of leafy and leafless Platanthera orchids illuminate the evolution of mycoheterotrophy.</title>
        <authorList>
            <person name="Li M.H."/>
            <person name="Liu K.W."/>
            <person name="Li Z."/>
            <person name="Lu H.C."/>
            <person name="Ye Q.L."/>
            <person name="Zhang D."/>
            <person name="Wang J.Y."/>
            <person name="Li Y.F."/>
            <person name="Zhong Z.M."/>
            <person name="Liu X."/>
            <person name="Yu X."/>
            <person name="Liu D.K."/>
            <person name="Tu X.D."/>
            <person name="Liu B."/>
            <person name="Hao Y."/>
            <person name="Liao X.Y."/>
            <person name="Jiang Y.T."/>
            <person name="Sun W.H."/>
            <person name="Chen J."/>
            <person name="Chen Y.Q."/>
            <person name="Ai Y."/>
            <person name="Zhai J.W."/>
            <person name="Wu S.S."/>
            <person name="Zhou Z."/>
            <person name="Hsiao Y.Y."/>
            <person name="Wu W.L."/>
            <person name="Chen Y.Y."/>
            <person name="Lin Y.F."/>
            <person name="Hsu J.L."/>
            <person name="Li C.Y."/>
            <person name="Wang Z.W."/>
            <person name="Zhao X."/>
            <person name="Zhong W.Y."/>
            <person name="Ma X.K."/>
            <person name="Ma L."/>
            <person name="Huang J."/>
            <person name="Chen G.Z."/>
            <person name="Huang M.Z."/>
            <person name="Huang L."/>
            <person name="Peng D.H."/>
            <person name="Luo Y.B."/>
            <person name="Zou S.Q."/>
            <person name="Chen S.P."/>
            <person name="Lan S."/>
            <person name="Tsai W.C."/>
            <person name="Van de Peer Y."/>
            <person name="Liu Z.J."/>
        </authorList>
    </citation>
    <scope>NUCLEOTIDE SEQUENCE [LARGE SCALE GENOMIC DNA]</scope>
    <source>
        <tissue evidence="2">Leaf</tissue>
    </source>
</reference>
<dbReference type="Pfam" id="PF22600">
    <property type="entry name" value="MTPAP-like_central"/>
    <property type="match status" value="1"/>
</dbReference>
<evidence type="ECO:0000313" key="3">
    <source>
        <dbReference type="Proteomes" id="UP001418222"/>
    </source>
</evidence>
<dbReference type="Gene3D" id="1.10.1410.10">
    <property type="match status" value="1"/>
</dbReference>
<keyword evidence="3" id="KW-1185">Reference proteome</keyword>
<proteinExistence type="predicted"/>
<protein>
    <recommendedName>
        <fullName evidence="1">Poly(A) RNA polymerase mitochondrial-like central palm domain-containing protein</fullName>
    </recommendedName>
</protein>
<evidence type="ECO:0000259" key="1">
    <source>
        <dbReference type="Pfam" id="PF22600"/>
    </source>
</evidence>
<dbReference type="GO" id="GO:0050265">
    <property type="term" value="F:RNA uridylyltransferase activity"/>
    <property type="evidence" value="ECO:0007669"/>
    <property type="project" value="TreeGrafter"/>
</dbReference>
<dbReference type="Gene3D" id="3.30.460.10">
    <property type="entry name" value="Beta Polymerase, domain 2"/>
    <property type="match status" value="1"/>
</dbReference>
<organism evidence="2 3">
    <name type="scientific">Platanthera zijinensis</name>
    <dbReference type="NCBI Taxonomy" id="2320716"/>
    <lineage>
        <taxon>Eukaryota</taxon>
        <taxon>Viridiplantae</taxon>
        <taxon>Streptophyta</taxon>
        <taxon>Embryophyta</taxon>
        <taxon>Tracheophyta</taxon>
        <taxon>Spermatophyta</taxon>
        <taxon>Magnoliopsida</taxon>
        <taxon>Liliopsida</taxon>
        <taxon>Asparagales</taxon>
        <taxon>Orchidaceae</taxon>
        <taxon>Orchidoideae</taxon>
        <taxon>Orchideae</taxon>
        <taxon>Orchidinae</taxon>
        <taxon>Platanthera</taxon>
    </lineage>
</organism>
<gene>
    <name evidence="2" type="ORF">KSP39_PZI004162</name>
</gene>
<dbReference type="Proteomes" id="UP001418222">
    <property type="component" value="Unassembled WGS sequence"/>
</dbReference>
<dbReference type="GO" id="GO:0031123">
    <property type="term" value="P:RNA 3'-end processing"/>
    <property type="evidence" value="ECO:0007669"/>
    <property type="project" value="TreeGrafter"/>
</dbReference>